<dbReference type="PROSITE" id="PS50977">
    <property type="entry name" value="HTH_TETR_2"/>
    <property type="match status" value="1"/>
</dbReference>
<evidence type="ECO:0000259" key="3">
    <source>
        <dbReference type="PROSITE" id="PS50977"/>
    </source>
</evidence>
<dbReference type="InterPro" id="IPR009057">
    <property type="entry name" value="Homeodomain-like_sf"/>
</dbReference>
<evidence type="ECO:0000256" key="2">
    <source>
        <dbReference type="PROSITE-ProRule" id="PRU00335"/>
    </source>
</evidence>
<dbReference type="InterPro" id="IPR036271">
    <property type="entry name" value="Tet_transcr_reg_TetR-rel_C_sf"/>
</dbReference>
<dbReference type="InterPro" id="IPR050109">
    <property type="entry name" value="HTH-type_TetR-like_transc_reg"/>
</dbReference>
<dbReference type="PROSITE" id="PS01081">
    <property type="entry name" value="HTH_TETR_1"/>
    <property type="match status" value="1"/>
</dbReference>
<dbReference type="InterPro" id="IPR041467">
    <property type="entry name" value="Sco4008_C"/>
</dbReference>
<gene>
    <name evidence="4" type="ORF">L2764_16200</name>
</gene>
<dbReference type="RefSeq" id="WP_248941303.1">
    <property type="nucleotide sequence ID" value="NZ_JAKIKS010000068.1"/>
</dbReference>
<dbReference type="Proteomes" id="UP001203423">
    <property type="component" value="Unassembled WGS sequence"/>
</dbReference>
<dbReference type="PANTHER" id="PTHR30328">
    <property type="entry name" value="TRANSCRIPTIONAL REPRESSOR"/>
    <property type="match status" value="1"/>
</dbReference>
<dbReference type="Gene3D" id="1.10.357.10">
    <property type="entry name" value="Tetracycline Repressor, domain 2"/>
    <property type="match status" value="1"/>
</dbReference>
<organism evidence="4 5">
    <name type="scientific">Shewanella surugensis</name>
    <dbReference type="NCBI Taxonomy" id="212020"/>
    <lineage>
        <taxon>Bacteria</taxon>
        <taxon>Pseudomonadati</taxon>
        <taxon>Pseudomonadota</taxon>
        <taxon>Gammaproteobacteria</taxon>
        <taxon>Alteromonadales</taxon>
        <taxon>Shewanellaceae</taxon>
        <taxon>Shewanella</taxon>
    </lineage>
</organism>
<dbReference type="PRINTS" id="PR00455">
    <property type="entry name" value="HTHTETR"/>
</dbReference>
<feature type="DNA-binding region" description="H-T-H motif" evidence="2">
    <location>
        <begin position="35"/>
        <end position="54"/>
    </location>
</feature>
<feature type="domain" description="HTH tetR-type" evidence="3">
    <location>
        <begin position="12"/>
        <end position="72"/>
    </location>
</feature>
<accession>A0ABT0LEQ7</accession>
<dbReference type="SUPFAM" id="SSF46689">
    <property type="entry name" value="Homeodomain-like"/>
    <property type="match status" value="1"/>
</dbReference>
<evidence type="ECO:0000313" key="4">
    <source>
        <dbReference type="EMBL" id="MCL1125970.1"/>
    </source>
</evidence>
<dbReference type="PANTHER" id="PTHR30328:SF54">
    <property type="entry name" value="HTH-TYPE TRANSCRIPTIONAL REPRESSOR SCO4008"/>
    <property type="match status" value="1"/>
</dbReference>
<name>A0ABT0LEQ7_9GAMM</name>
<dbReference type="InterPro" id="IPR023772">
    <property type="entry name" value="DNA-bd_HTH_TetR-type_CS"/>
</dbReference>
<evidence type="ECO:0000313" key="5">
    <source>
        <dbReference type="Proteomes" id="UP001203423"/>
    </source>
</evidence>
<sequence length="201" mass="22882">MKDDKHLDSKISNNKNNILNESKKLFSQKGFDGTSIGQIAKNAGVTKGLIFHYFYSKEVLWKSVKSAFISPNSAGETLDVSAGLAVFLTKIIERRFTTYTQHPELVRMMLWQHLQRDKETLAGIDAPLYSPTHWGEAINMLQAQGELRDDMTVEMIILFIANSVSAVFTQDYFEISQDKNALLLYQDKIIDCLYLALRPKK</sequence>
<reference evidence="4 5" key="1">
    <citation type="submission" date="2022-01" db="EMBL/GenBank/DDBJ databases">
        <title>Whole genome-based taxonomy of the Shewanellaceae.</title>
        <authorList>
            <person name="Martin-Rodriguez A.J."/>
        </authorList>
    </citation>
    <scope>NUCLEOTIDE SEQUENCE [LARGE SCALE GENOMIC DNA]</scope>
    <source>
        <strain evidence="4 5">DSM 17177</strain>
    </source>
</reference>
<dbReference type="Pfam" id="PF00440">
    <property type="entry name" value="TetR_N"/>
    <property type="match status" value="1"/>
</dbReference>
<proteinExistence type="predicted"/>
<dbReference type="Pfam" id="PF17926">
    <property type="entry name" value="TetR_C_21"/>
    <property type="match status" value="1"/>
</dbReference>
<dbReference type="SUPFAM" id="SSF48498">
    <property type="entry name" value="Tetracyclin repressor-like, C-terminal domain"/>
    <property type="match status" value="1"/>
</dbReference>
<keyword evidence="5" id="KW-1185">Reference proteome</keyword>
<keyword evidence="1 2" id="KW-0238">DNA-binding</keyword>
<dbReference type="EMBL" id="JAKIKS010000068">
    <property type="protein sequence ID" value="MCL1125970.1"/>
    <property type="molecule type" value="Genomic_DNA"/>
</dbReference>
<evidence type="ECO:0000256" key="1">
    <source>
        <dbReference type="ARBA" id="ARBA00023125"/>
    </source>
</evidence>
<dbReference type="InterPro" id="IPR001647">
    <property type="entry name" value="HTH_TetR"/>
</dbReference>
<protein>
    <submittedName>
        <fullName evidence="4">TetR/AcrR family transcriptional regulator</fullName>
    </submittedName>
</protein>
<comment type="caution">
    <text evidence="4">The sequence shown here is derived from an EMBL/GenBank/DDBJ whole genome shotgun (WGS) entry which is preliminary data.</text>
</comment>